<reference evidence="2 3" key="1">
    <citation type="journal article" date="2015" name="Genome Announc.">
        <title>Expanding the biotechnology potential of lactobacilli through comparative genomics of 213 strains and associated genera.</title>
        <authorList>
            <person name="Sun Z."/>
            <person name="Harris H.M."/>
            <person name="McCann A."/>
            <person name="Guo C."/>
            <person name="Argimon S."/>
            <person name="Zhang W."/>
            <person name="Yang X."/>
            <person name="Jeffery I.B."/>
            <person name="Cooney J.C."/>
            <person name="Kagawa T.F."/>
            <person name="Liu W."/>
            <person name="Song Y."/>
            <person name="Salvetti E."/>
            <person name="Wrobel A."/>
            <person name="Rasinkangas P."/>
            <person name="Parkhill J."/>
            <person name="Rea M.C."/>
            <person name="O'Sullivan O."/>
            <person name="Ritari J."/>
            <person name="Douillard F.P."/>
            <person name="Paul Ross R."/>
            <person name="Yang R."/>
            <person name="Briner A.E."/>
            <person name="Felis G.E."/>
            <person name="de Vos W.M."/>
            <person name="Barrangou R."/>
            <person name="Klaenhammer T.R."/>
            <person name="Caufield P.W."/>
            <person name="Cui Y."/>
            <person name="Zhang H."/>
            <person name="O'Toole P.W."/>
        </authorList>
    </citation>
    <scope>NUCLEOTIDE SEQUENCE [LARGE SCALE GENOMIC DNA]</scope>
    <source>
        <strain evidence="2 3">DSM 23026</strain>
    </source>
</reference>
<accession>A0A0R2NCF2</accession>
<dbReference type="GO" id="GO:0006950">
    <property type="term" value="P:response to stress"/>
    <property type="evidence" value="ECO:0007669"/>
    <property type="project" value="UniProtKB-ARBA"/>
</dbReference>
<dbReference type="RefSeq" id="WP_057800438.1">
    <property type="nucleotide sequence ID" value="NZ_BJZZ01000047.1"/>
</dbReference>
<dbReference type="Proteomes" id="UP000051249">
    <property type="component" value="Unassembled WGS sequence"/>
</dbReference>
<proteinExistence type="predicted"/>
<dbReference type="Pfam" id="PF17283">
    <property type="entry name" value="Zn_ribbon_SprT"/>
    <property type="match status" value="1"/>
</dbReference>
<dbReference type="AlphaFoldDB" id="A0A0R2NCF2"/>
<dbReference type="EMBL" id="JQCQ01000045">
    <property type="protein sequence ID" value="KRO21920.1"/>
    <property type="molecule type" value="Genomic_DNA"/>
</dbReference>
<protein>
    <recommendedName>
        <fullName evidence="1">SprT-like domain-containing protein</fullName>
    </recommendedName>
</protein>
<evidence type="ECO:0000259" key="1">
    <source>
        <dbReference type="SMART" id="SM00731"/>
    </source>
</evidence>
<keyword evidence="3" id="KW-1185">Reference proteome</keyword>
<dbReference type="SMART" id="SM00731">
    <property type="entry name" value="SprT"/>
    <property type="match status" value="1"/>
</dbReference>
<organism evidence="2 3">
    <name type="scientific">Pediococcus argentinicus</name>
    <dbReference type="NCBI Taxonomy" id="480391"/>
    <lineage>
        <taxon>Bacteria</taxon>
        <taxon>Bacillati</taxon>
        <taxon>Bacillota</taxon>
        <taxon>Bacilli</taxon>
        <taxon>Lactobacillales</taxon>
        <taxon>Lactobacillaceae</taxon>
        <taxon>Pediococcus</taxon>
    </lineage>
</organism>
<evidence type="ECO:0000313" key="2">
    <source>
        <dbReference type="EMBL" id="KRO21920.1"/>
    </source>
</evidence>
<feature type="domain" description="SprT-like" evidence="1">
    <location>
        <begin position="4"/>
        <end position="149"/>
    </location>
</feature>
<dbReference type="InterPro" id="IPR006640">
    <property type="entry name" value="SprT-like_domain"/>
</dbReference>
<name>A0A0R2NCF2_9LACO</name>
<sequence>MTDTELQRLVERIALDSFHRPFRHQAYFNKRLRTTGGRYHLNDHHIDINPLMLSDFGMDTLEGVIKHELVHYFVHLSGEKPSHQNPHFKQLLLQVGGLRYAPFNTQTHIRSKLKLEYVCQRCGQSYIRRRHIDTKRYVCSRCQGHLMLVSEERAI</sequence>
<dbReference type="Pfam" id="PF10263">
    <property type="entry name" value="SprT-like"/>
    <property type="match status" value="1"/>
</dbReference>
<dbReference type="OrthoDB" id="9799909at2"/>
<dbReference type="NCBIfam" id="NF003339">
    <property type="entry name" value="PRK04351.1"/>
    <property type="match status" value="1"/>
</dbReference>
<comment type="caution">
    <text evidence="2">The sequence shown here is derived from an EMBL/GenBank/DDBJ whole genome shotgun (WGS) entry which is preliminary data.</text>
</comment>
<dbReference type="PATRIC" id="fig|480391.4.peg.1361"/>
<evidence type="ECO:0000313" key="3">
    <source>
        <dbReference type="Proteomes" id="UP000051249"/>
    </source>
</evidence>
<gene>
    <name evidence="2" type="ORF">IV88_GL001339</name>
</gene>
<dbReference type="InterPro" id="IPR035240">
    <property type="entry name" value="SprT_Zn_ribbon"/>
</dbReference>